<dbReference type="Pfam" id="PF00361">
    <property type="entry name" value="Proton_antipo_M"/>
    <property type="match status" value="1"/>
</dbReference>
<dbReference type="InterPro" id="IPR001750">
    <property type="entry name" value="ND/Mrp_TM"/>
</dbReference>
<evidence type="ECO:0000256" key="13">
    <source>
        <dbReference type="ARBA" id="ARBA00023075"/>
    </source>
</evidence>
<evidence type="ECO:0000256" key="16">
    <source>
        <dbReference type="ARBA" id="ARBA00031028"/>
    </source>
</evidence>
<geneLocation type="mitochondrion" evidence="20"/>
<keyword evidence="8" id="KW-0999">Mitochondrion inner membrane</keyword>
<keyword evidence="10" id="KW-0249">Electron transport</keyword>
<dbReference type="EMBL" id="KP899788">
    <property type="protein sequence ID" value="AKS04397.1"/>
    <property type="molecule type" value="Genomic_DNA"/>
</dbReference>
<feature type="transmembrane region" description="Helical" evidence="18">
    <location>
        <begin position="146"/>
        <end position="165"/>
    </location>
</feature>
<evidence type="ECO:0000313" key="20">
    <source>
        <dbReference type="EMBL" id="AKS04397.1"/>
    </source>
</evidence>
<keyword evidence="6" id="KW-0679">Respiratory chain</keyword>
<dbReference type="PANTHER" id="PTHR46552">
    <property type="entry name" value="NADH-UBIQUINONE OXIDOREDUCTASE CHAIN 2"/>
    <property type="match status" value="1"/>
</dbReference>
<evidence type="ECO:0000256" key="6">
    <source>
        <dbReference type="ARBA" id="ARBA00022660"/>
    </source>
</evidence>
<keyword evidence="11 18" id="KW-1133">Transmembrane helix</keyword>
<reference evidence="20" key="1">
    <citation type="submission" date="2015-03" db="EMBL/GenBank/DDBJ databases">
        <title>Mitochondrial variation in chaetognaths.</title>
        <authorList>
            <person name="Marletaz F."/>
            <person name="Le Parco Y."/>
            <person name="Liu S."/>
            <person name="Peijnenburg K."/>
        </authorList>
    </citation>
    <scope>NUCLEOTIDE SEQUENCE</scope>
    <source>
        <strain evidence="20">SE-S3-103</strain>
    </source>
</reference>
<feature type="transmembrane region" description="Helical" evidence="18">
    <location>
        <begin position="227"/>
        <end position="247"/>
    </location>
</feature>
<feature type="transmembrane region" description="Helical" evidence="18">
    <location>
        <begin position="71"/>
        <end position="94"/>
    </location>
</feature>
<evidence type="ECO:0000256" key="11">
    <source>
        <dbReference type="ARBA" id="ARBA00022989"/>
    </source>
</evidence>
<evidence type="ECO:0000259" key="19">
    <source>
        <dbReference type="Pfam" id="PF00361"/>
    </source>
</evidence>
<name>A0A141CLK1_9BILA</name>
<feature type="transmembrane region" description="Helical" evidence="18">
    <location>
        <begin position="197"/>
        <end position="215"/>
    </location>
</feature>
<dbReference type="AlphaFoldDB" id="A0A141CLK1"/>
<evidence type="ECO:0000256" key="1">
    <source>
        <dbReference type="ARBA" id="ARBA00004448"/>
    </source>
</evidence>
<feature type="domain" description="NADH:quinone oxidoreductase/Mrp antiporter transmembrane" evidence="19">
    <location>
        <begin position="71"/>
        <end position="174"/>
    </location>
</feature>
<evidence type="ECO:0000256" key="5">
    <source>
        <dbReference type="ARBA" id="ARBA00022448"/>
    </source>
</evidence>
<keyword evidence="14 20" id="KW-0496">Mitochondrion</keyword>
<accession>A0A141CLK1</accession>
<gene>
    <name evidence="20" type="primary">NADH2</name>
</gene>
<comment type="similarity">
    <text evidence="2">Belongs to the complex I subunit 2 family.</text>
</comment>
<keyword evidence="12" id="KW-0520">NAD</keyword>
<comment type="catalytic activity">
    <reaction evidence="17">
        <text>a ubiquinone + NADH + 5 H(+)(in) = a ubiquinol + NAD(+) + 4 H(+)(out)</text>
        <dbReference type="Rhea" id="RHEA:29091"/>
        <dbReference type="Rhea" id="RHEA-COMP:9565"/>
        <dbReference type="Rhea" id="RHEA-COMP:9566"/>
        <dbReference type="ChEBI" id="CHEBI:15378"/>
        <dbReference type="ChEBI" id="CHEBI:16389"/>
        <dbReference type="ChEBI" id="CHEBI:17976"/>
        <dbReference type="ChEBI" id="CHEBI:57540"/>
        <dbReference type="ChEBI" id="CHEBI:57945"/>
        <dbReference type="EC" id="7.1.1.2"/>
    </reaction>
</comment>
<evidence type="ECO:0000256" key="7">
    <source>
        <dbReference type="ARBA" id="ARBA00022692"/>
    </source>
</evidence>
<dbReference type="EC" id="7.1.1.2" evidence="3"/>
<evidence type="ECO:0000256" key="3">
    <source>
        <dbReference type="ARBA" id="ARBA00012944"/>
    </source>
</evidence>
<proteinExistence type="inferred from homology"/>
<comment type="subcellular location">
    <subcellularLocation>
        <location evidence="1">Mitochondrion inner membrane</location>
        <topology evidence="1">Multi-pass membrane protein</topology>
    </subcellularLocation>
</comment>
<evidence type="ECO:0000256" key="8">
    <source>
        <dbReference type="ARBA" id="ARBA00022792"/>
    </source>
</evidence>
<evidence type="ECO:0000256" key="14">
    <source>
        <dbReference type="ARBA" id="ARBA00023128"/>
    </source>
</evidence>
<dbReference type="PANTHER" id="PTHR46552:SF1">
    <property type="entry name" value="NADH-UBIQUINONE OXIDOREDUCTASE CHAIN 2"/>
    <property type="match status" value="1"/>
</dbReference>
<feature type="transmembrane region" description="Helical" evidence="18">
    <location>
        <begin position="46"/>
        <end position="64"/>
    </location>
</feature>
<evidence type="ECO:0000256" key="18">
    <source>
        <dbReference type="SAM" id="Phobius"/>
    </source>
</evidence>
<evidence type="ECO:0000256" key="2">
    <source>
        <dbReference type="ARBA" id="ARBA00007012"/>
    </source>
</evidence>
<keyword evidence="13" id="KW-0830">Ubiquinone</keyword>
<organism evidence="20">
    <name type="scientific">Parasagitta elegans</name>
    <dbReference type="NCBI Taxonomy" id="1562708"/>
    <lineage>
        <taxon>Eukaryota</taxon>
        <taxon>Metazoa</taxon>
        <taxon>Spiralia</taxon>
        <taxon>Gnathifera</taxon>
        <taxon>Chaetognatha</taxon>
        <taxon>Sagittoidea</taxon>
        <taxon>Aphragmophora</taxon>
        <taxon>Ctenodontina</taxon>
        <taxon>Sagittidae</taxon>
        <taxon>Parasagitta</taxon>
    </lineage>
</organism>
<keyword evidence="15 18" id="KW-0472">Membrane</keyword>
<feature type="transmembrane region" description="Helical" evidence="18">
    <location>
        <begin position="114"/>
        <end position="134"/>
    </location>
</feature>
<evidence type="ECO:0000256" key="10">
    <source>
        <dbReference type="ARBA" id="ARBA00022982"/>
    </source>
</evidence>
<keyword evidence="7 18" id="KW-0812">Transmembrane</keyword>
<dbReference type="InterPro" id="IPR050175">
    <property type="entry name" value="Complex_I_Subunit_2"/>
</dbReference>
<dbReference type="GO" id="GO:0005743">
    <property type="term" value="C:mitochondrial inner membrane"/>
    <property type="evidence" value="ECO:0007669"/>
    <property type="project" value="UniProtKB-SubCell"/>
</dbReference>
<protein>
    <recommendedName>
        <fullName evidence="4">NADH-ubiquinone oxidoreductase chain 2</fullName>
        <ecNumber evidence="3">7.1.1.2</ecNumber>
    </recommendedName>
    <alternativeName>
        <fullName evidence="16">NADH dehydrogenase subunit 2</fullName>
    </alternativeName>
</protein>
<evidence type="ECO:0000256" key="4">
    <source>
        <dbReference type="ARBA" id="ARBA00021008"/>
    </source>
</evidence>
<evidence type="ECO:0000256" key="15">
    <source>
        <dbReference type="ARBA" id="ARBA00023136"/>
    </source>
</evidence>
<feature type="transmembrane region" description="Helical" evidence="18">
    <location>
        <begin position="171"/>
        <end position="190"/>
    </location>
</feature>
<sequence>MFCGVVLGTVVVASSFAWPVAWIGMELNLMAFIPYALSSLNTKKGAMAYFVCQSCGSLLVLVGGMLSDQGLLSLTMLLSGLVLKMGLLPLHFWVPLVVVHLSRPHLYLLITWQKLGPLVLLLSVSFGLSLLSGLNAMFGAMSMCSITSLPVLLIFSGMVQMGWVLVTSGWFSFYFLAIYFVVLGAVVLFSRSASVQFGWALLNAGGLPPFSGFIIKLKAILNIKNILVLLLVGSSGLALCSYVRLCLNSRMKAEPVSGALVASCGVGMV</sequence>
<keyword evidence="5" id="KW-0813">Transport</keyword>
<evidence type="ECO:0000256" key="9">
    <source>
        <dbReference type="ARBA" id="ARBA00022967"/>
    </source>
</evidence>
<evidence type="ECO:0000256" key="12">
    <source>
        <dbReference type="ARBA" id="ARBA00023027"/>
    </source>
</evidence>
<evidence type="ECO:0000256" key="17">
    <source>
        <dbReference type="ARBA" id="ARBA00049551"/>
    </source>
</evidence>
<dbReference type="GO" id="GO:0006120">
    <property type="term" value="P:mitochondrial electron transport, NADH to ubiquinone"/>
    <property type="evidence" value="ECO:0007669"/>
    <property type="project" value="TreeGrafter"/>
</dbReference>
<keyword evidence="9" id="KW-1278">Translocase</keyword>
<dbReference type="GO" id="GO:0008137">
    <property type="term" value="F:NADH dehydrogenase (ubiquinone) activity"/>
    <property type="evidence" value="ECO:0007669"/>
    <property type="project" value="UniProtKB-EC"/>
</dbReference>